<sequence>MGEASQASHRLTVRDVAESSGVAPSAVRFYEEHGVIEAVRTSGNQRRFAESASCRISVARLAQGVGLTVRDMAEIFADFPAEPQAEDWGRVSATLITQAEQRIADLKQQLASLQSGGKLCELQS</sequence>
<protein>
    <submittedName>
        <fullName evidence="5">Transcriptional regulator</fullName>
    </submittedName>
</protein>
<dbReference type="Gene3D" id="1.10.1660.10">
    <property type="match status" value="1"/>
</dbReference>
<keyword evidence="6" id="KW-1185">Reference proteome</keyword>
<reference evidence="5 6" key="1">
    <citation type="journal article" date="2015" name="Genome Announc.">
        <title>Complete Genome Sequencing of Protease-Producing Novel Arthrobacter sp. Strain IHBB 11108 Using PacBio Single-Molecule Real-Time Sequencing Technology.</title>
        <authorList>
            <person name="Kiran S."/>
            <person name="Swarnkar M.K."/>
            <person name="Pal M."/>
            <person name="Thakur R."/>
            <person name="Tewari R."/>
            <person name="Singh A.K."/>
            <person name="Gulati A."/>
        </authorList>
    </citation>
    <scope>NUCLEOTIDE SEQUENCE [LARGE SCALE GENOMIC DNA]</scope>
    <source>
        <strain evidence="5 6">IHBB 11108</strain>
    </source>
</reference>
<dbReference type="InterPro" id="IPR047057">
    <property type="entry name" value="MerR_fam"/>
</dbReference>
<dbReference type="GO" id="GO:0003700">
    <property type="term" value="F:DNA-binding transcription factor activity"/>
    <property type="evidence" value="ECO:0007669"/>
    <property type="project" value="InterPro"/>
</dbReference>
<evidence type="ECO:0000256" key="2">
    <source>
        <dbReference type="ARBA" id="ARBA00023125"/>
    </source>
</evidence>
<dbReference type="GO" id="GO:0003677">
    <property type="term" value="F:DNA binding"/>
    <property type="evidence" value="ECO:0007669"/>
    <property type="project" value="UniProtKB-KW"/>
</dbReference>
<dbReference type="PROSITE" id="PS50937">
    <property type="entry name" value="HTH_MERR_2"/>
    <property type="match status" value="1"/>
</dbReference>
<dbReference type="Pfam" id="PF09278">
    <property type="entry name" value="MerR-DNA-bind"/>
    <property type="match status" value="1"/>
</dbReference>
<proteinExistence type="predicted"/>
<dbReference type="PRINTS" id="PR00040">
    <property type="entry name" value="HTHMERR"/>
</dbReference>
<dbReference type="InterPro" id="IPR000551">
    <property type="entry name" value="MerR-type_HTH_dom"/>
</dbReference>
<evidence type="ECO:0000256" key="3">
    <source>
        <dbReference type="ARBA" id="ARBA00023163"/>
    </source>
</evidence>
<keyword evidence="1" id="KW-0805">Transcription regulation</keyword>
<evidence type="ECO:0000313" key="5">
    <source>
        <dbReference type="EMBL" id="AJT42820.1"/>
    </source>
</evidence>
<dbReference type="STRING" id="1618207.UM93_02605"/>
<organism evidence="5 6">
    <name type="scientific">Psychromicrobium lacuslunae</name>
    <dbReference type="NCBI Taxonomy" id="1618207"/>
    <lineage>
        <taxon>Bacteria</taxon>
        <taxon>Bacillati</taxon>
        <taxon>Actinomycetota</taxon>
        <taxon>Actinomycetes</taxon>
        <taxon>Micrococcales</taxon>
        <taxon>Micrococcaceae</taxon>
        <taxon>Psychromicrobium</taxon>
    </lineage>
</organism>
<dbReference type="HOGENOM" id="CLU_060077_5_3_11"/>
<dbReference type="SUPFAM" id="SSF46955">
    <property type="entry name" value="Putative DNA-binding domain"/>
    <property type="match status" value="1"/>
</dbReference>
<dbReference type="KEGG" id="ari:UM93_02605"/>
<feature type="domain" description="HTH merR-type" evidence="4">
    <location>
        <begin position="10"/>
        <end position="78"/>
    </location>
</feature>
<evidence type="ECO:0000256" key="1">
    <source>
        <dbReference type="ARBA" id="ARBA00023015"/>
    </source>
</evidence>
<dbReference type="Pfam" id="PF00376">
    <property type="entry name" value="MerR"/>
    <property type="match status" value="1"/>
</dbReference>
<dbReference type="EMBL" id="CP011005">
    <property type="protein sequence ID" value="AJT42820.1"/>
    <property type="molecule type" value="Genomic_DNA"/>
</dbReference>
<dbReference type="InterPro" id="IPR015358">
    <property type="entry name" value="Tscrpt_reg_MerR_DNA-bd"/>
</dbReference>
<dbReference type="PANTHER" id="PTHR30204:SF0">
    <property type="entry name" value="REDOX-SENSITIVE TRANSCRIPTIONAL ACTIVATOR SOXR"/>
    <property type="match status" value="1"/>
</dbReference>
<dbReference type="Proteomes" id="UP000061839">
    <property type="component" value="Chromosome"/>
</dbReference>
<evidence type="ECO:0000313" key="6">
    <source>
        <dbReference type="Proteomes" id="UP000061839"/>
    </source>
</evidence>
<gene>
    <name evidence="5" type="ORF">UM93_02605</name>
</gene>
<dbReference type="PATRIC" id="fig|1618207.4.peg.533"/>
<accession>A0A0D4C339</accession>
<evidence type="ECO:0000259" key="4">
    <source>
        <dbReference type="PROSITE" id="PS50937"/>
    </source>
</evidence>
<dbReference type="SMART" id="SM00422">
    <property type="entry name" value="HTH_MERR"/>
    <property type="match status" value="1"/>
</dbReference>
<keyword evidence="3" id="KW-0804">Transcription</keyword>
<name>A0A0D4C339_9MICC</name>
<dbReference type="InterPro" id="IPR009061">
    <property type="entry name" value="DNA-bd_dom_put_sf"/>
</dbReference>
<dbReference type="AlphaFoldDB" id="A0A0D4C339"/>
<dbReference type="PANTHER" id="PTHR30204">
    <property type="entry name" value="REDOX-CYCLING DRUG-SENSING TRANSCRIPTIONAL ACTIVATOR SOXR"/>
    <property type="match status" value="1"/>
</dbReference>
<keyword evidence="2" id="KW-0238">DNA-binding</keyword>